<feature type="coiled-coil region" evidence="1">
    <location>
        <begin position="29"/>
        <end position="72"/>
    </location>
</feature>
<organism evidence="3 4">
    <name type="scientific">Flavobacterium urumqiense</name>
    <dbReference type="NCBI Taxonomy" id="935224"/>
    <lineage>
        <taxon>Bacteria</taxon>
        <taxon>Pseudomonadati</taxon>
        <taxon>Bacteroidota</taxon>
        <taxon>Flavobacteriia</taxon>
        <taxon>Flavobacteriales</taxon>
        <taxon>Flavobacteriaceae</taxon>
        <taxon>Flavobacterium</taxon>
    </lineage>
</organism>
<dbReference type="RefSeq" id="WP_104000188.1">
    <property type="nucleotide sequence ID" value="NZ_FNVP01000008.1"/>
</dbReference>
<dbReference type="AlphaFoldDB" id="A0A1H5YR19"/>
<feature type="chain" id="PRO_5009290830" description="Lipoprotein" evidence="2">
    <location>
        <begin position="22"/>
        <end position="155"/>
    </location>
</feature>
<evidence type="ECO:0000313" key="3">
    <source>
        <dbReference type="EMBL" id="SEG26055.1"/>
    </source>
</evidence>
<gene>
    <name evidence="3" type="ORF">SAMN04488130_108109</name>
</gene>
<sequence length="155" mass="18057">MKKTIYTLAALTLMTATVILGCNSSPKREEEAKDDVADARENTEDAKEKLMMAKKEANAEEWKKIKKETNIRIIDNEIRIGKLKDKIIKSGTSIDTLYSKKIQELEQKNKDIKIKVDSYKNNTSDDWELFKREYNHDIEQLNREIKEMTVTTKNN</sequence>
<dbReference type="Proteomes" id="UP000236737">
    <property type="component" value="Unassembled WGS sequence"/>
</dbReference>
<name>A0A1H5YR19_9FLAO</name>
<keyword evidence="2" id="KW-0732">Signal</keyword>
<proteinExistence type="predicted"/>
<dbReference type="EMBL" id="FNVP01000008">
    <property type="protein sequence ID" value="SEG26055.1"/>
    <property type="molecule type" value="Genomic_DNA"/>
</dbReference>
<feature type="signal peptide" evidence="2">
    <location>
        <begin position="1"/>
        <end position="21"/>
    </location>
</feature>
<evidence type="ECO:0008006" key="5">
    <source>
        <dbReference type="Google" id="ProtNLM"/>
    </source>
</evidence>
<evidence type="ECO:0000313" key="4">
    <source>
        <dbReference type="Proteomes" id="UP000236737"/>
    </source>
</evidence>
<dbReference type="PROSITE" id="PS51257">
    <property type="entry name" value="PROKAR_LIPOPROTEIN"/>
    <property type="match status" value="1"/>
</dbReference>
<evidence type="ECO:0000256" key="2">
    <source>
        <dbReference type="SAM" id="SignalP"/>
    </source>
</evidence>
<evidence type="ECO:0000256" key="1">
    <source>
        <dbReference type="SAM" id="Coils"/>
    </source>
</evidence>
<dbReference type="OrthoDB" id="1122839at2"/>
<reference evidence="4" key="1">
    <citation type="submission" date="2016-10" db="EMBL/GenBank/DDBJ databases">
        <authorList>
            <person name="Varghese N."/>
            <person name="Submissions S."/>
        </authorList>
    </citation>
    <scope>NUCLEOTIDE SEQUENCE [LARGE SCALE GENOMIC DNA]</scope>
    <source>
        <strain evidence="4">CGMCC 1.9230</strain>
    </source>
</reference>
<keyword evidence="4" id="KW-1185">Reference proteome</keyword>
<keyword evidence="1" id="KW-0175">Coiled coil</keyword>
<protein>
    <recommendedName>
        <fullName evidence="5">Lipoprotein</fullName>
    </recommendedName>
</protein>
<accession>A0A1H5YR19</accession>
<feature type="coiled-coil region" evidence="1">
    <location>
        <begin position="102"/>
        <end position="151"/>
    </location>
</feature>